<dbReference type="WBParaSite" id="jg25798">
    <property type="protein sequence ID" value="jg25798"/>
    <property type="gene ID" value="jg25798"/>
</dbReference>
<reference evidence="3" key="1">
    <citation type="submission" date="2022-11" db="UniProtKB">
        <authorList>
            <consortium name="WormBaseParasite"/>
        </authorList>
    </citation>
    <scope>IDENTIFICATION</scope>
</reference>
<keyword evidence="2" id="KW-1185">Reference proteome</keyword>
<proteinExistence type="predicted"/>
<evidence type="ECO:0000313" key="3">
    <source>
        <dbReference type="WBParaSite" id="jg25798"/>
    </source>
</evidence>
<accession>A0A915E2K0</accession>
<dbReference type="Proteomes" id="UP000887574">
    <property type="component" value="Unplaced"/>
</dbReference>
<dbReference type="AlphaFoldDB" id="A0A915E2K0"/>
<sequence length="518" mass="59202">MPIPPRTLESHVETHGSTKKESCRWDWTRVDVTRSIDHYLRNEATMSQRELLDNLHALDNFKVSESTLNKRLKQNKSIKERREALRLLKPDQDVVNVIIDSPDSGESTVFSLTVPNVMSATQFSDVDSGNDASTESRQPSQEHQPSSQNVVFVDSAEATNLLEKHLALTEDLNKHLAGSETSSWYNIEDLKDSLRSRKLQEQYDLIESTLDTAESTLAALTDLDPFMVDVHNFFYKESPGLDMMQIGKVLVYNSEMDEYELSNLEVNEELIQTIRPRSQIMADVIDVSLKQFLVHYHHLKTLSVRTADVNLLTENMFDNEPIPVALTSPEEGNVEKLLIPLYIHNDAQRHFVLLEVDTALRKPRPIFETVTAALHRATDDPGREITWERSVAATPKQRDAENDCGIAVIVNGVRRAHNKALDYADNINMDNLRLQIAYNFVNPEQYRAPAIANPELDEAIRETFARLKPKIQEPNFEETETWTEETFDTGFTNGEESDSNNEKDELKQLPRLWCLRSK</sequence>
<evidence type="ECO:0000256" key="1">
    <source>
        <dbReference type="SAM" id="MobiDB-lite"/>
    </source>
</evidence>
<evidence type="ECO:0000313" key="2">
    <source>
        <dbReference type="Proteomes" id="UP000887574"/>
    </source>
</evidence>
<protein>
    <submittedName>
        <fullName evidence="3">Ubiquitin-like protease family profile domain-containing protein</fullName>
    </submittedName>
</protein>
<organism evidence="2 3">
    <name type="scientific">Ditylenchus dipsaci</name>
    <dbReference type="NCBI Taxonomy" id="166011"/>
    <lineage>
        <taxon>Eukaryota</taxon>
        <taxon>Metazoa</taxon>
        <taxon>Ecdysozoa</taxon>
        <taxon>Nematoda</taxon>
        <taxon>Chromadorea</taxon>
        <taxon>Rhabditida</taxon>
        <taxon>Tylenchina</taxon>
        <taxon>Tylenchomorpha</taxon>
        <taxon>Sphaerularioidea</taxon>
        <taxon>Anguinidae</taxon>
        <taxon>Anguininae</taxon>
        <taxon>Ditylenchus</taxon>
    </lineage>
</organism>
<name>A0A915E2K0_9BILA</name>
<feature type="region of interest" description="Disordered" evidence="1">
    <location>
        <begin position="122"/>
        <end position="149"/>
    </location>
</feature>